<comment type="caution">
    <text evidence="6">The sequence shown here is derived from an EMBL/GenBank/DDBJ whole genome shotgun (WGS) entry which is preliminary data.</text>
</comment>
<dbReference type="InterPro" id="IPR000160">
    <property type="entry name" value="GGDEF_dom"/>
</dbReference>
<dbReference type="NCBIfam" id="TIGR00254">
    <property type="entry name" value="GGDEF"/>
    <property type="match status" value="1"/>
</dbReference>
<dbReference type="CDD" id="cd01948">
    <property type="entry name" value="EAL"/>
    <property type="match status" value="1"/>
</dbReference>
<dbReference type="CDD" id="cd01949">
    <property type="entry name" value="GGDEF"/>
    <property type="match status" value="1"/>
</dbReference>
<dbReference type="SMART" id="SM00091">
    <property type="entry name" value="PAS"/>
    <property type="match status" value="2"/>
</dbReference>
<dbReference type="PROSITE" id="PS50113">
    <property type="entry name" value="PAC"/>
    <property type="match status" value="1"/>
</dbReference>
<dbReference type="SUPFAM" id="SSF55073">
    <property type="entry name" value="Nucleotide cyclase"/>
    <property type="match status" value="1"/>
</dbReference>
<dbReference type="FunFam" id="3.20.20.450:FF:000001">
    <property type="entry name" value="Cyclic di-GMP phosphodiesterase yahA"/>
    <property type="match status" value="1"/>
</dbReference>
<keyword evidence="1" id="KW-1133">Transmembrane helix</keyword>
<dbReference type="Pfam" id="PF00563">
    <property type="entry name" value="EAL"/>
    <property type="match status" value="1"/>
</dbReference>
<feature type="transmembrane region" description="Helical" evidence="1">
    <location>
        <begin position="94"/>
        <end position="115"/>
    </location>
</feature>
<dbReference type="AlphaFoldDB" id="A0A7W6S0N0"/>
<keyword evidence="7" id="KW-1185">Reference proteome</keyword>
<feature type="transmembrane region" description="Helical" evidence="1">
    <location>
        <begin position="64"/>
        <end position="82"/>
    </location>
</feature>
<evidence type="ECO:0000313" key="6">
    <source>
        <dbReference type="EMBL" id="MBB4286715.1"/>
    </source>
</evidence>
<feature type="domain" description="PAS" evidence="2">
    <location>
        <begin position="522"/>
        <end position="561"/>
    </location>
</feature>
<dbReference type="Pfam" id="PF13426">
    <property type="entry name" value="PAS_9"/>
    <property type="match status" value="1"/>
</dbReference>
<dbReference type="PANTHER" id="PTHR44757:SF2">
    <property type="entry name" value="BIOFILM ARCHITECTURE MAINTENANCE PROTEIN MBAA"/>
    <property type="match status" value="1"/>
</dbReference>
<dbReference type="PROSITE" id="PS50887">
    <property type="entry name" value="GGDEF"/>
    <property type="match status" value="1"/>
</dbReference>
<feature type="transmembrane region" description="Helical" evidence="1">
    <location>
        <begin position="6"/>
        <end position="25"/>
    </location>
</feature>
<dbReference type="InterPro" id="IPR029787">
    <property type="entry name" value="Nucleotide_cyclase"/>
</dbReference>
<organism evidence="6 7">
    <name type="scientific">Roseospira goensis</name>
    <dbReference type="NCBI Taxonomy" id="391922"/>
    <lineage>
        <taxon>Bacteria</taxon>
        <taxon>Pseudomonadati</taxon>
        <taxon>Pseudomonadota</taxon>
        <taxon>Alphaproteobacteria</taxon>
        <taxon>Rhodospirillales</taxon>
        <taxon>Rhodospirillaceae</taxon>
        <taxon>Roseospira</taxon>
    </lineage>
</organism>
<dbReference type="InterPro" id="IPR035919">
    <property type="entry name" value="EAL_sf"/>
</dbReference>
<dbReference type="PROSITE" id="PS50112">
    <property type="entry name" value="PAS"/>
    <property type="match status" value="1"/>
</dbReference>
<feature type="transmembrane region" description="Helical" evidence="1">
    <location>
        <begin position="146"/>
        <end position="164"/>
    </location>
</feature>
<accession>A0A7W6S0N0</accession>
<dbReference type="NCBIfam" id="TIGR00229">
    <property type="entry name" value="sensory_box"/>
    <property type="match status" value="1"/>
</dbReference>
<evidence type="ECO:0000313" key="7">
    <source>
        <dbReference type="Proteomes" id="UP000555728"/>
    </source>
</evidence>
<dbReference type="PANTHER" id="PTHR44757">
    <property type="entry name" value="DIGUANYLATE CYCLASE DGCP"/>
    <property type="match status" value="1"/>
</dbReference>
<dbReference type="InterPro" id="IPR035965">
    <property type="entry name" value="PAS-like_dom_sf"/>
</dbReference>
<dbReference type="InterPro" id="IPR043128">
    <property type="entry name" value="Rev_trsase/Diguanyl_cyclase"/>
</dbReference>
<proteinExistence type="predicted"/>
<keyword evidence="1" id="KW-0472">Membrane</keyword>
<dbReference type="SUPFAM" id="SSF141868">
    <property type="entry name" value="EAL domain-like"/>
    <property type="match status" value="1"/>
</dbReference>
<dbReference type="InterPro" id="IPR052155">
    <property type="entry name" value="Biofilm_reg_signaling"/>
</dbReference>
<evidence type="ECO:0000259" key="2">
    <source>
        <dbReference type="PROSITE" id="PS50112"/>
    </source>
</evidence>
<protein>
    <submittedName>
        <fullName evidence="6">Diguanylate cyclase (GGDEF)-like protein/PAS domain S-box-containing protein</fullName>
    </submittedName>
</protein>
<dbReference type="InterPro" id="IPR000014">
    <property type="entry name" value="PAS"/>
</dbReference>
<dbReference type="RefSeq" id="WP_184435809.1">
    <property type="nucleotide sequence ID" value="NZ_JACIGI010000020.1"/>
</dbReference>
<evidence type="ECO:0000259" key="4">
    <source>
        <dbReference type="PROSITE" id="PS50883"/>
    </source>
</evidence>
<sequence>MDVALLFHLGFALTGLMFVLAFVWAGHRDVVPPGMAGWIAAAFGLDLVGSLVLLVGAAPPQAGTFLSASLHALVPVMLLGGLRSGGTSGDQSGMLLSLVAVTLGWTGAAMTAGLGPLWVDMPVHLFRGLLFLACAWVAWHRFRGRGTLIVALTLASAGVAFIGPPALLLTDPTAMPFALTAERVLLYGLGLAILVTPFEAGGRSDRQRKLTAVQGALMEAVDQAALVFGPDGCVSWANAAACRLFGAEPDGLTGREWRRLLTGLVERGADLDALPLVGEGIGGGAAPAQTVVARSMDGAELLLEVARVPLAEAPPGGVPRRGQEGESDIAVLAVSHSGIGHLTAMARLSLEIDADVLGGVGRDRTCDLVCRRIAEIEDASLVWVALRDRAGVLTLTAAGGVDATVMQAGVGAALPGWLSEAVEPAVAFRAPRLLSEPARGIGPAAVPDAFDDAMLDLMTRRPSGAVFPLASGDTVLGVLVVHPDSGTMDRGARLRCDVVARRLGNALRLGRETGFLRLQAAAMSVAANAIFITDRDGRIEWANEAFTALSGFSTDEVRGKTPHILFSGHQDPATYEDLWETIKTGDIWRGELVERRKDGSLYTVQQTITPMRGPDDDAIHYVAVHEDISERKRAEERIRYLSNYDTLTRLPNRTLFRDRLHQAVQQARRVQGTVSVLFVDLTQFSRVNDTLGHDLGDQILMTVGSRINAAVAEEVDTVARMGGDEFAIIQSGHSGAEAAATLARRLARIIETPVEVGENTVNLRATVGIAMYPGDGTDPDNLIKNADLAMHRVARAEGEDYRFFSNDMNNEARIRLDLEADLRRALERGELENYYQPQYDMSGALVGMEALVRWRHPIHGLVPPGQFITVAEESGLIMPLGEGVLNRALSDLAGWRAAGLPLIPVAVNISAVQFRDAGLVDRICQALESHRLPPDALDLELTESMLMGEHAGAVAFLSQLAAEGFRIAIDDFGTGYSSLNYLKRFPVHKLKIDQSFVQHLREDTNDTILVRAIINLGHSLGMTVIAEGVETEDQLAYLRQEGADVVQGYLFSRPVPRDEMDLLLRAEAGVGVARGAGSRR</sequence>
<dbReference type="PROSITE" id="PS50883">
    <property type="entry name" value="EAL"/>
    <property type="match status" value="1"/>
</dbReference>
<feature type="transmembrane region" description="Helical" evidence="1">
    <location>
        <begin position="121"/>
        <end position="139"/>
    </location>
</feature>
<dbReference type="InterPro" id="IPR000700">
    <property type="entry name" value="PAS-assoc_C"/>
</dbReference>
<feature type="domain" description="GGDEF" evidence="5">
    <location>
        <begin position="672"/>
        <end position="807"/>
    </location>
</feature>
<dbReference type="SUPFAM" id="SSF55785">
    <property type="entry name" value="PYP-like sensor domain (PAS domain)"/>
    <property type="match status" value="2"/>
</dbReference>
<evidence type="ECO:0000259" key="3">
    <source>
        <dbReference type="PROSITE" id="PS50113"/>
    </source>
</evidence>
<evidence type="ECO:0000259" key="5">
    <source>
        <dbReference type="PROSITE" id="PS50887"/>
    </source>
</evidence>
<feature type="transmembrane region" description="Helical" evidence="1">
    <location>
        <begin position="37"/>
        <end position="58"/>
    </location>
</feature>
<dbReference type="Pfam" id="PF00990">
    <property type="entry name" value="GGDEF"/>
    <property type="match status" value="1"/>
</dbReference>
<dbReference type="Pfam" id="PF08448">
    <property type="entry name" value="PAS_4"/>
    <property type="match status" value="1"/>
</dbReference>
<dbReference type="CDD" id="cd00130">
    <property type="entry name" value="PAS"/>
    <property type="match status" value="1"/>
</dbReference>
<dbReference type="Gene3D" id="3.30.70.270">
    <property type="match status" value="1"/>
</dbReference>
<dbReference type="SMART" id="SM00052">
    <property type="entry name" value="EAL"/>
    <property type="match status" value="1"/>
</dbReference>
<dbReference type="SMART" id="SM00267">
    <property type="entry name" value="GGDEF"/>
    <property type="match status" value="1"/>
</dbReference>
<keyword evidence="1" id="KW-0812">Transmembrane</keyword>
<dbReference type="Gene3D" id="3.30.450.20">
    <property type="entry name" value="PAS domain"/>
    <property type="match status" value="2"/>
</dbReference>
<name>A0A7W6S0N0_9PROT</name>
<dbReference type="InterPro" id="IPR001633">
    <property type="entry name" value="EAL_dom"/>
</dbReference>
<dbReference type="InterPro" id="IPR013656">
    <property type="entry name" value="PAS_4"/>
</dbReference>
<feature type="domain" description="PAC" evidence="3">
    <location>
        <begin position="588"/>
        <end position="640"/>
    </location>
</feature>
<dbReference type="Proteomes" id="UP000555728">
    <property type="component" value="Unassembled WGS sequence"/>
</dbReference>
<dbReference type="InterPro" id="IPR001610">
    <property type="entry name" value="PAC"/>
</dbReference>
<gene>
    <name evidence="6" type="ORF">GGD88_002452</name>
</gene>
<dbReference type="EMBL" id="JACIGI010000020">
    <property type="protein sequence ID" value="MBB4286715.1"/>
    <property type="molecule type" value="Genomic_DNA"/>
</dbReference>
<dbReference type="SMART" id="SM00086">
    <property type="entry name" value="PAC"/>
    <property type="match status" value="1"/>
</dbReference>
<feature type="domain" description="EAL" evidence="4">
    <location>
        <begin position="815"/>
        <end position="1068"/>
    </location>
</feature>
<evidence type="ECO:0000256" key="1">
    <source>
        <dbReference type="SAM" id="Phobius"/>
    </source>
</evidence>
<reference evidence="6 7" key="1">
    <citation type="submission" date="2020-08" db="EMBL/GenBank/DDBJ databases">
        <title>Genome sequencing of Purple Non-Sulfur Bacteria from various extreme environments.</title>
        <authorList>
            <person name="Mayer M."/>
        </authorList>
    </citation>
    <scope>NUCLEOTIDE SEQUENCE [LARGE SCALE GENOMIC DNA]</scope>
    <source>
        <strain evidence="6 7">JA135</strain>
    </source>
</reference>
<dbReference type="Gene3D" id="3.20.20.450">
    <property type="entry name" value="EAL domain"/>
    <property type="match status" value="1"/>
</dbReference>